<dbReference type="RefSeq" id="WP_280657654.1">
    <property type="nucleotide sequence ID" value="NZ_JANQDO010000107.1"/>
</dbReference>
<reference evidence="3 4" key="1">
    <citation type="journal article" date="2023" name="J. Phycol.">
        <title>Chrysosporum ovalisporum is synonymous with the true-branching cyanobacterium Umezakia natans (Nostocales/Aphanizomenonaceae).</title>
        <authorList>
            <person name="McGregor G.B."/>
            <person name="Sendall B.C."/>
            <person name="Niiyama Y."/>
            <person name="Tuji A."/>
            <person name="Willis A."/>
        </authorList>
    </citation>
    <scope>NUCLEOTIDE SEQUENCE [LARGE SCALE GENOMIC DNA]</scope>
    <source>
        <strain evidence="3 4">FSS-43</strain>
    </source>
</reference>
<dbReference type="SUPFAM" id="SSF55874">
    <property type="entry name" value="ATPase domain of HSP90 chaperone/DNA topoisomerase II/histidine kinase"/>
    <property type="match status" value="1"/>
</dbReference>
<dbReference type="PANTHER" id="PTHR43065:SF50">
    <property type="entry name" value="HISTIDINE KINASE"/>
    <property type="match status" value="1"/>
</dbReference>
<evidence type="ECO:0000313" key="4">
    <source>
        <dbReference type="Proteomes" id="UP001159371"/>
    </source>
</evidence>
<dbReference type="InterPro" id="IPR005467">
    <property type="entry name" value="His_kinase_dom"/>
</dbReference>
<keyword evidence="1 3" id="KW-0418">Kinase</keyword>
<evidence type="ECO:0000256" key="1">
    <source>
        <dbReference type="ARBA" id="ARBA00022777"/>
    </source>
</evidence>
<dbReference type="InterPro" id="IPR003594">
    <property type="entry name" value="HATPase_dom"/>
</dbReference>
<comment type="caution">
    <text evidence="3">The sequence shown here is derived from an EMBL/GenBank/DDBJ whole genome shotgun (WGS) entry which is preliminary data.</text>
</comment>
<name>A0ABT6K9G9_9CYAN</name>
<dbReference type="PANTHER" id="PTHR43065">
    <property type="entry name" value="SENSOR HISTIDINE KINASE"/>
    <property type="match status" value="1"/>
</dbReference>
<dbReference type="Gene3D" id="3.30.565.10">
    <property type="entry name" value="Histidine kinase-like ATPase, C-terminal domain"/>
    <property type="match status" value="1"/>
</dbReference>
<dbReference type="Proteomes" id="UP001159371">
    <property type="component" value="Unassembled WGS sequence"/>
</dbReference>
<accession>A0ABT6K9G9</accession>
<dbReference type="InterPro" id="IPR036890">
    <property type="entry name" value="HATPase_C_sf"/>
</dbReference>
<sequence>MQIGTDKIRAIVLSLHNFSRLDEGEFKQVNIHHGLDNTLRILHKLFKGKQNHPQILVLKEYGQLPTSQGYPGRMNQVLMNILSNAIDAMEEYFIPEQGQIYIITVVVNTNRVKIRIGDNGRRIPGKILRKIFDVFLTNKDVDKVTGL</sequence>
<dbReference type="GO" id="GO:0016301">
    <property type="term" value="F:kinase activity"/>
    <property type="evidence" value="ECO:0007669"/>
    <property type="project" value="UniProtKB-KW"/>
</dbReference>
<dbReference type="EMBL" id="JANQDO010000107">
    <property type="protein sequence ID" value="MDH6058642.1"/>
    <property type="molecule type" value="Genomic_DNA"/>
</dbReference>
<proteinExistence type="predicted"/>
<keyword evidence="1 3" id="KW-0808">Transferase</keyword>
<evidence type="ECO:0000313" key="3">
    <source>
        <dbReference type="EMBL" id="MDH6058642.1"/>
    </source>
</evidence>
<evidence type="ECO:0000259" key="2">
    <source>
        <dbReference type="PROSITE" id="PS50109"/>
    </source>
</evidence>
<dbReference type="Pfam" id="PF02518">
    <property type="entry name" value="HATPase_c"/>
    <property type="match status" value="1"/>
</dbReference>
<keyword evidence="4" id="KW-1185">Reference proteome</keyword>
<feature type="domain" description="Histidine kinase" evidence="2">
    <location>
        <begin position="1"/>
        <end position="147"/>
    </location>
</feature>
<protein>
    <submittedName>
        <fullName evidence="3">HAMP domain-containing histidine kinase</fullName>
    </submittedName>
</protein>
<dbReference type="PROSITE" id="PS50109">
    <property type="entry name" value="HIS_KIN"/>
    <property type="match status" value="1"/>
</dbReference>
<gene>
    <name evidence="3" type="ORF">NWP19_18130</name>
</gene>
<organism evidence="3 4">
    <name type="scientific">Umezakia ovalisporum FSS-43</name>
    <dbReference type="NCBI Taxonomy" id="2740520"/>
    <lineage>
        <taxon>Bacteria</taxon>
        <taxon>Bacillati</taxon>
        <taxon>Cyanobacteriota</taxon>
        <taxon>Cyanophyceae</taxon>
        <taxon>Nostocales</taxon>
        <taxon>Nodulariaceae</taxon>
        <taxon>Umezakia</taxon>
    </lineage>
</organism>